<keyword evidence="2" id="KW-1003">Cell membrane</keyword>
<evidence type="ECO:0008006" key="9">
    <source>
        <dbReference type="Google" id="ProtNLM"/>
    </source>
</evidence>
<evidence type="ECO:0000256" key="2">
    <source>
        <dbReference type="ARBA" id="ARBA00022475"/>
    </source>
</evidence>
<feature type="transmembrane region" description="Helical" evidence="6">
    <location>
        <begin position="25"/>
        <end position="46"/>
    </location>
</feature>
<feature type="transmembrane region" description="Helical" evidence="6">
    <location>
        <begin position="160"/>
        <end position="179"/>
    </location>
</feature>
<keyword evidence="3 6" id="KW-0812">Transmembrane</keyword>
<sequence length="427" mass="44536">MTDKGHDVGVDTDLSGPGRRRFVQVGIASVVVGIAGYIVLLLAAPTLGPEEYALFAVFWSLLYFITGTIFGVQQEITRSVRSAQSDMGNRLSGAKVAQVAFVACGAVAVVVAASSLLWAPALFGSEWENIATCVIVGTVLYSGFALLAGALSGTNSWGRYSFLITSDAVVRLALFVIVLASGASFVGLAIATVAAFAVWIPAILFSRRCRSAMSARGDAPLRRAVLRTGSSVLATASTAALVTGFPAMIKAVVADAPTAELGVVILVITLTRAPILMPITAYLGIAVTTFLEQRHRGIRVLFKPALGLAALGGVGVALSAAIGPWLIVTMFGEEFYADPWLLALSTLAATLIGLLSLTGAAALAFSQHRLYVLGWAASAITAFGLLFIEIGLSERVLLAMLLAPLPGLLIHIWALVQTPLSPNPDKN</sequence>
<accession>A0A2U1SWP5</accession>
<evidence type="ECO:0000256" key="5">
    <source>
        <dbReference type="ARBA" id="ARBA00023136"/>
    </source>
</evidence>
<evidence type="ECO:0000256" key="1">
    <source>
        <dbReference type="ARBA" id="ARBA00004651"/>
    </source>
</evidence>
<feature type="transmembrane region" description="Helical" evidence="6">
    <location>
        <begin position="52"/>
        <end position="72"/>
    </location>
</feature>
<dbReference type="PANTHER" id="PTHR30250">
    <property type="entry name" value="PST FAMILY PREDICTED COLANIC ACID TRANSPORTER"/>
    <property type="match status" value="1"/>
</dbReference>
<comment type="subcellular location">
    <subcellularLocation>
        <location evidence="1">Cell membrane</location>
        <topology evidence="1">Multi-pass membrane protein</topology>
    </subcellularLocation>
</comment>
<evidence type="ECO:0000313" key="8">
    <source>
        <dbReference type="Proteomes" id="UP000244978"/>
    </source>
</evidence>
<feature type="transmembrane region" description="Helical" evidence="6">
    <location>
        <begin position="225"/>
        <end position="249"/>
    </location>
</feature>
<feature type="transmembrane region" description="Helical" evidence="6">
    <location>
        <begin position="396"/>
        <end position="416"/>
    </location>
</feature>
<evidence type="ECO:0000256" key="6">
    <source>
        <dbReference type="SAM" id="Phobius"/>
    </source>
</evidence>
<name>A0A2U1SWP5_9MICO</name>
<evidence type="ECO:0000256" key="3">
    <source>
        <dbReference type="ARBA" id="ARBA00022692"/>
    </source>
</evidence>
<proteinExistence type="predicted"/>
<feature type="transmembrane region" description="Helical" evidence="6">
    <location>
        <begin position="306"/>
        <end position="328"/>
    </location>
</feature>
<feature type="transmembrane region" description="Helical" evidence="6">
    <location>
        <begin position="129"/>
        <end position="148"/>
    </location>
</feature>
<feature type="transmembrane region" description="Helical" evidence="6">
    <location>
        <begin position="99"/>
        <end position="123"/>
    </location>
</feature>
<keyword evidence="8" id="KW-1185">Reference proteome</keyword>
<dbReference type="Proteomes" id="UP000244978">
    <property type="component" value="Unassembled WGS sequence"/>
</dbReference>
<dbReference type="GO" id="GO:0005886">
    <property type="term" value="C:plasma membrane"/>
    <property type="evidence" value="ECO:0007669"/>
    <property type="project" value="UniProtKB-SubCell"/>
</dbReference>
<evidence type="ECO:0000313" key="7">
    <source>
        <dbReference type="EMBL" id="PWB96057.1"/>
    </source>
</evidence>
<dbReference type="InterPro" id="IPR050833">
    <property type="entry name" value="Poly_Biosynth_Transport"/>
</dbReference>
<feature type="transmembrane region" description="Helical" evidence="6">
    <location>
        <begin position="185"/>
        <end position="205"/>
    </location>
</feature>
<dbReference type="AlphaFoldDB" id="A0A2U1SWP5"/>
<protein>
    <recommendedName>
        <fullName evidence="9">Polysaccharide biosynthesis protein</fullName>
    </recommendedName>
</protein>
<comment type="caution">
    <text evidence="7">The sequence shown here is derived from an EMBL/GenBank/DDBJ whole genome shotgun (WGS) entry which is preliminary data.</text>
</comment>
<organism evidence="7 8">
    <name type="scientific">Homoserinimonas hongtaonis</name>
    <dbReference type="NCBI Taxonomy" id="2079791"/>
    <lineage>
        <taxon>Bacteria</taxon>
        <taxon>Bacillati</taxon>
        <taxon>Actinomycetota</taxon>
        <taxon>Actinomycetes</taxon>
        <taxon>Micrococcales</taxon>
        <taxon>Microbacteriaceae</taxon>
        <taxon>Homoserinimonas</taxon>
    </lineage>
</organism>
<keyword evidence="4 6" id="KW-1133">Transmembrane helix</keyword>
<reference evidence="8" key="1">
    <citation type="submission" date="2018-04" db="EMBL/GenBank/DDBJ databases">
        <authorList>
            <person name="Liu S."/>
            <person name="Wang Z."/>
            <person name="Li J."/>
        </authorList>
    </citation>
    <scope>NUCLEOTIDE SEQUENCE [LARGE SCALE GENOMIC DNA]</scope>
    <source>
        <strain evidence="8">S1194</strain>
    </source>
</reference>
<keyword evidence="5 6" id="KW-0472">Membrane</keyword>
<feature type="transmembrane region" description="Helical" evidence="6">
    <location>
        <begin position="340"/>
        <end position="363"/>
    </location>
</feature>
<dbReference type="PANTHER" id="PTHR30250:SF11">
    <property type="entry name" value="O-ANTIGEN TRANSPORTER-RELATED"/>
    <property type="match status" value="1"/>
</dbReference>
<feature type="transmembrane region" description="Helical" evidence="6">
    <location>
        <begin position="370"/>
        <end position="390"/>
    </location>
</feature>
<dbReference type="EMBL" id="QEEX01000002">
    <property type="protein sequence ID" value="PWB96057.1"/>
    <property type="molecule type" value="Genomic_DNA"/>
</dbReference>
<evidence type="ECO:0000256" key="4">
    <source>
        <dbReference type="ARBA" id="ARBA00022989"/>
    </source>
</evidence>
<dbReference type="RefSeq" id="WP_108998327.1">
    <property type="nucleotide sequence ID" value="NZ_QEEX01000002.1"/>
</dbReference>
<feature type="transmembrane region" description="Helical" evidence="6">
    <location>
        <begin position="261"/>
        <end position="285"/>
    </location>
</feature>
<gene>
    <name evidence="7" type="ORF">DF220_11740</name>
</gene>